<evidence type="ECO:0000313" key="6">
    <source>
        <dbReference type="EMBL" id="MBB5957981.1"/>
    </source>
</evidence>
<dbReference type="InterPro" id="IPR012074">
    <property type="entry name" value="GAF_ANTAR"/>
</dbReference>
<dbReference type="InterPro" id="IPR005561">
    <property type="entry name" value="ANTAR"/>
</dbReference>
<dbReference type="SMART" id="SM01012">
    <property type="entry name" value="ANTAR"/>
    <property type="match status" value="1"/>
</dbReference>
<organism evidence="6 7">
    <name type="scientific">Saccharothrix tamanrassetensis</name>
    <dbReference type="NCBI Taxonomy" id="1051531"/>
    <lineage>
        <taxon>Bacteria</taxon>
        <taxon>Bacillati</taxon>
        <taxon>Actinomycetota</taxon>
        <taxon>Actinomycetes</taxon>
        <taxon>Pseudonocardiales</taxon>
        <taxon>Pseudonocardiaceae</taxon>
        <taxon>Saccharothrix</taxon>
    </lineage>
</organism>
<dbReference type="GO" id="GO:0003723">
    <property type="term" value="F:RNA binding"/>
    <property type="evidence" value="ECO:0007669"/>
    <property type="project" value="InterPro"/>
</dbReference>
<sequence length="255" mass="28061">MADKPSSGSRKENRRLTVVEDRNHYDDLAAHLSELARTLHQQAGTQDTFDEIVRAAVETVPGAQHAGLMTVVGKHEVQTVSTTDALPGEVDQAQFDTGQGPCLDALFKDKIVSMPDVSRETRWPAFTERAGLLKVSSMLSFQLFVQDDDLGALNLYSPEVEAFDEESRHIGSLFAGHAAVALAAAQEREHLTEAMRTRDLIGQAKGILMERHKLTGDQAFTLLMRASQRANIKLRDLAEKLVHTGELTPPSHNAR</sequence>
<accession>A0A841CKD6</accession>
<dbReference type="Gene3D" id="1.10.10.10">
    <property type="entry name" value="Winged helix-like DNA-binding domain superfamily/Winged helix DNA-binding domain"/>
    <property type="match status" value="1"/>
</dbReference>
<dbReference type="EMBL" id="JACHJN010000007">
    <property type="protein sequence ID" value="MBB5957981.1"/>
    <property type="molecule type" value="Genomic_DNA"/>
</dbReference>
<dbReference type="RefSeq" id="WP_184693574.1">
    <property type="nucleotide sequence ID" value="NZ_JACHJN010000007.1"/>
</dbReference>
<dbReference type="InterPro" id="IPR003018">
    <property type="entry name" value="GAF"/>
</dbReference>
<dbReference type="InterPro" id="IPR029016">
    <property type="entry name" value="GAF-like_dom_sf"/>
</dbReference>
<dbReference type="PROSITE" id="PS50921">
    <property type="entry name" value="ANTAR"/>
    <property type="match status" value="1"/>
</dbReference>
<dbReference type="Pfam" id="PF03861">
    <property type="entry name" value="ANTAR"/>
    <property type="match status" value="1"/>
</dbReference>
<dbReference type="SUPFAM" id="SSF55781">
    <property type="entry name" value="GAF domain-like"/>
    <property type="match status" value="1"/>
</dbReference>
<evidence type="ECO:0000256" key="2">
    <source>
        <dbReference type="ARBA" id="ARBA00022777"/>
    </source>
</evidence>
<evidence type="ECO:0000256" key="4">
    <source>
        <dbReference type="ARBA" id="ARBA00023163"/>
    </source>
</evidence>
<dbReference type="GO" id="GO:0016301">
    <property type="term" value="F:kinase activity"/>
    <property type="evidence" value="ECO:0007669"/>
    <property type="project" value="UniProtKB-KW"/>
</dbReference>
<keyword evidence="1" id="KW-0808">Transferase</keyword>
<gene>
    <name evidence="6" type="ORF">FHS29_004589</name>
</gene>
<proteinExistence type="predicted"/>
<dbReference type="Pfam" id="PF13185">
    <property type="entry name" value="GAF_2"/>
    <property type="match status" value="1"/>
</dbReference>
<keyword evidence="4" id="KW-0804">Transcription</keyword>
<dbReference type="Gene3D" id="3.30.450.40">
    <property type="match status" value="1"/>
</dbReference>
<keyword evidence="3" id="KW-0805">Transcription regulation</keyword>
<dbReference type="SMART" id="SM00065">
    <property type="entry name" value="GAF"/>
    <property type="match status" value="1"/>
</dbReference>
<protein>
    <submittedName>
        <fullName evidence="6">GAF domain-containing protein</fullName>
    </submittedName>
</protein>
<dbReference type="AlphaFoldDB" id="A0A841CKD6"/>
<feature type="domain" description="ANTAR" evidence="5">
    <location>
        <begin position="181"/>
        <end position="242"/>
    </location>
</feature>
<dbReference type="Proteomes" id="UP000547510">
    <property type="component" value="Unassembled WGS sequence"/>
</dbReference>
<keyword evidence="7" id="KW-1185">Reference proteome</keyword>
<evidence type="ECO:0000259" key="5">
    <source>
        <dbReference type="PROSITE" id="PS50921"/>
    </source>
</evidence>
<dbReference type="SUPFAM" id="SSF52172">
    <property type="entry name" value="CheY-like"/>
    <property type="match status" value="1"/>
</dbReference>
<name>A0A841CKD6_9PSEU</name>
<evidence type="ECO:0000256" key="3">
    <source>
        <dbReference type="ARBA" id="ARBA00023015"/>
    </source>
</evidence>
<evidence type="ECO:0000313" key="7">
    <source>
        <dbReference type="Proteomes" id="UP000547510"/>
    </source>
</evidence>
<dbReference type="PIRSF" id="PIRSF036625">
    <property type="entry name" value="GAF_ANTAR"/>
    <property type="match status" value="1"/>
</dbReference>
<evidence type="ECO:0000256" key="1">
    <source>
        <dbReference type="ARBA" id="ARBA00022679"/>
    </source>
</evidence>
<comment type="caution">
    <text evidence="6">The sequence shown here is derived from an EMBL/GenBank/DDBJ whole genome shotgun (WGS) entry which is preliminary data.</text>
</comment>
<reference evidence="6 7" key="1">
    <citation type="submission" date="2020-08" db="EMBL/GenBank/DDBJ databases">
        <title>Genomic Encyclopedia of Type Strains, Phase III (KMG-III): the genomes of soil and plant-associated and newly described type strains.</title>
        <authorList>
            <person name="Whitman W."/>
        </authorList>
    </citation>
    <scope>NUCLEOTIDE SEQUENCE [LARGE SCALE GENOMIC DNA]</scope>
    <source>
        <strain evidence="6 7">CECT 8640</strain>
    </source>
</reference>
<keyword evidence="2" id="KW-0418">Kinase</keyword>
<dbReference type="InterPro" id="IPR011006">
    <property type="entry name" value="CheY-like_superfamily"/>
</dbReference>
<dbReference type="InterPro" id="IPR036388">
    <property type="entry name" value="WH-like_DNA-bd_sf"/>
</dbReference>